<keyword evidence="6 8" id="KW-0808">Transferase</keyword>
<dbReference type="InterPro" id="IPR013785">
    <property type="entry name" value="Aldolase_TIM"/>
</dbReference>
<gene>
    <name evidence="8" type="primary">kdsA</name>
    <name evidence="10" type="ORF">A33Q_2073</name>
</gene>
<dbReference type="GO" id="GO:0005737">
    <property type="term" value="C:cytoplasm"/>
    <property type="evidence" value="ECO:0007669"/>
    <property type="project" value="UniProtKB-SubCell"/>
</dbReference>
<proteinExistence type="inferred from homology"/>
<evidence type="ECO:0000256" key="3">
    <source>
        <dbReference type="ARBA" id="ARBA00004845"/>
    </source>
</evidence>
<comment type="caution">
    <text evidence="10">The sequence shown here is derived from an EMBL/GenBank/DDBJ whole genome shotgun (WGS) entry which is preliminary data.</text>
</comment>
<evidence type="ECO:0000256" key="2">
    <source>
        <dbReference type="ARBA" id="ARBA00004756"/>
    </source>
</evidence>
<evidence type="ECO:0000313" key="10">
    <source>
        <dbReference type="EMBL" id="EOZ96763.1"/>
    </source>
</evidence>
<keyword evidence="11" id="KW-1185">Reference proteome</keyword>
<comment type="pathway">
    <text evidence="2">Bacterial outer membrane biogenesis; lipopolysaccharide biosynthesis.</text>
</comment>
<dbReference type="PANTHER" id="PTHR21057">
    <property type="entry name" value="PHOSPHO-2-DEHYDRO-3-DEOXYHEPTONATE ALDOLASE"/>
    <property type="match status" value="1"/>
</dbReference>
<evidence type="ECO:0000256" key="6">
    <source>
        <dbReference type="ARBA" id="ARBA00022679"/>
    </source>
</evidence>
<dbReference type="InterPro" id="IPR006218">
    <property type="entry name" value="DAHP1/KDSA"/>
</dbReference>
<evidence type="ECO:0000256" key="5">
    <source>
        <dbReference type="ARBA" id="ARBA00022490"/>
    </source>
</evidence>
<dbReference type="STRING" id="1189612.A33Q_2073"/>
<organism evidence="10 11">
    <name type="scientific">Indibacter alkaliphilus (strain CCUG 57479 / KCTC 22604 / LW1)</name>
    <dbReference type="NCBI Taxonomy" id="1189612"/>
    <lineage>
        <taxon>Bacteria</taxon>
        <taxon>Pseudomonadati</taxon>
        <taxon>Bacteroidota</taxon>
        <taxon>Cytophagia</taxon>
        <taxon>Cytophagales</taxon>
        <taxon>Cyclobacteriaceae</taxon>
    </lineage>
</organism>
<reference evidence="10 11" key="1">
    <citation type="journal article" date="2013" name="Genome Announc.">
        <title>Draft Genome Sequence of Indibacter alkaliphilus Strain LW1T, Isolated from Lonar Lake, a Haloalkaline Lake in the Buldana District of Maharashtra, India.</title>
        <authorList>
            <person name="Singh A."/>
            <person name="Kumar Jangir P."/>
            <person name="Sharma R."/>
            <person name="Singh A."/>
            <person name="Kumar Pinnaka A."/>
            <person name="Shivaji S."/>
        </authorList>
    </citation>
    <scope>NUCLEOTIDE SEQUENCE [LARGE SCALE GENOMIC DNA]</scope>
    <source>
        <strain evidence="11">CCUG 57479 / KCTC 22604 / LW1</strain>
    </source>
</reference>
<dbReference type="AlphaFoldDB" id="S2E3I9"/>
<dbReference type="NCBIfam" id="NF003543">
    <property type="entry name" value="PRK05198.1"/>
    <property type="match status" value="1"/>
</dbReference>
<dbReference type="eggNOG" id="COG2877">
    <property type="taxonomic scope" value="Bacteria"/>
</dbReference>
<dbReference type="UniPathway" id="UPA00030"/>
<dbReference type="UniPathway" id="UPA00357">
    <property type="reaction ID" value="UER00474"/>
</dbReference>
<evidence type="ECO:0000256" key="4">
    <source>
        <dbReference type="ARBA" id="ARBA00010499"/>
    </source>
</evidence>
<evidence type="ECO:0000313" key="11">
    <source>
        <dbReference type="Proteomes" id="UP000006073"/>
    </source>
</evidence>
<dbReference type="Proteomes" id="UP000006073">
    <property type="component" value="Unassembled WGS sequence"/>
</dbReference>
<comment type="pathway">
    <text evidence="3 8">Carbohydrate biosynthesis; 3-deoxy-D-manno-octulosonate biosynthesis; 3-deoxy-D-manno-octulosonate from D-ribulose 5-phosphate: step 2/3.</text>
</comment>
<dbReference type="EMBL" id="ALWO02000032">
    <property type="protein sequence ID" value="EOZ96763.1"/>
    <property type="molecule type" value="Genomic_DNA"/>
</dbReference>
<evidence type="ECO:0000259" key="9">
    <source>
        <dbReference type="Pfam" id="PF00793"/>
    </source>
</evidence>
<evidence type="ECO:0000256" key="8">
    <source>
        <dbReference type="HAMAP-Rule" id="MF_00056"/>
    </source>
</evidence>
<dbReference type="RefSeq" id="WP_009034312.1">
    <property type="nucleotide sequence ID" value="NZ_ALWO02000032.1"/>
</dbReference>
<comment type="catalytic activity">
    <reaction evidence="7 8">
        <text>D-arabinose 5-phosphate + phosphoenolpyruvate + H2O = 3-deoxy-alpha-D-manno-2-octulosonate-8-phosphate + phosphate</text>
        <dbReference type="Rhea" id="RHEA:14053"/>
        <dbReference type="ChEBI" id="CHEBI:15377"/>
        <dbReference type="ChEBI" id="CHEBI:43474"/>
        <dbReference type="ChEBI" id="CHEBI:57693"/>
        <dbReference type="ChEBI" id="CHEBI:58702"/>
        <dbReference type="ChEBI" id="CHEBI:85985"/>
        <dbReference type="EC" id="2.5.1.55"/>
    </reaction>
</comment>
<name>S2E3I9_INDAL</name>
<dbReference type="NCBIfam" id="TIGR01362">
    <property type="entry name" value="KDO8P_synth"/>
    <property type="match status" value="1"/>
</dbReference>
<dbReference type="InterPro" id="IPR006269">
    <property type="entry name" value="KDO8P_synthase"/>
</dbReference>
<dbReference type="GO" id="GO:0019294">
    <property type="term" value="P:keto-3-deoxy-D-manno-octulosonic acid biosynthetic process"/>
    <property type="evidence" value="ECO:0007669"/>
    <property type="project" value="UniProtKB-UniRule"/>
</dbReference>
<comment type="subcellular location">
    <subcellularLocation>
        <location evidence="1 8">Cytoplasm</location>
    </subcellularLocation>
</comment>
<sequence>MKLFESAIRISKSILLGDRRPVIFSGPCAIENEQICMDIAGTLNEISQKLDFDLVFKASFDKANRTAVTSFRTAGIEQGLGILSNVKKSFSLPVLTDIHESDQAATVAEVVDVLQIPAFLCRQTDLLLAAGRTGKAVKIKKGQFMAAEDMQYAIEKVKSTGNNNVFLTERGTSFGYHDLIVDMRSLPVMRQYAPVVFDVTHSVQQPGAQGGSSGGNRSMAPFLAKAAAASGVDGFFVETHPNPDKALSDGPNMIPLVKMHEFLEMLLDFWRLEKRSSFEI</sequence>
<evidence type="ECO:0000256" key="7">
    <source>
        <dbReference type="ARBA" id="ARBA00049112"/>
    </source>
</evidence>
<evidence type="ECO:0000256" key="1">
    <source>
        <dbReference type="ARBA" id="ARBA00004496"/>
    </source>
</evidence>
<dbReference type="GO" id="GO:0008676">
    <property type="term" value="F:3-deoxy-8-phosphooctulonate synthase activity"/>
    <property type="evidence" value="ECO:0007669"/>
    <property type="project" value="UniProtKB-UniRule"/>
</dbReference>
<dbReference type="SUPFAM" id="SSF51569">
    <property type="entry name" value="Aldolase"/>
    <property type="match status" value="1"/>
</dbReference>
<dbReference type="EC" id="2.5.1.55" evidence="8"/>
<dbReference type="HAMAP" id="MF_00056">
    <property type="entry name" value="KDO8P_synth"/>
    <property type="match status" value="1"/>
</dbReference>
<keyword evidence="8" id="KW-0448">Lipopolysaccharide biosynthesis</keyword>
<comment type="similarity">
    <text evidence="4 8">Belongs to the KdsA family.</text>
</comment>
<dbReference type="OrthoDB" id="9776934at2"/>
<protein>
    <recommendedName>
        <fullName evidence="8">2-dehydro-3-deoxyphosphooctonate aldolase</fullName>
        <ecNumber evidence="8">2.5.1.55</ecNumber>
    </recommendedName>
    <alternativeName>
        <fullName evidence="8">3-deoxy-D-manno-octulosonic acid 8-phosphate synthase</fullName>
    </alternativeName>
    <alternativeName>
        <fullName evidence="8">KDO-8-phosphate synthase</fullName>
        <shortName evidence="8">KDO 8-P synthase</shortName>
        <shortName evidence="8">KDOPS</shortName>
    </alternativeName>
    <alternativeName>
        <fullName evidence="8">Phospho-2-dehydro-3-deoxyoctonate aldolase</fullName>
    </alternativeName>
</protein>
<feature type="domain" description="DAHP synthetase I/KDSA" evidence="9">
    <location>
        <begin position="9"/>
        <end position="266"/>
    </location>
</feature>
<keyword evidence="5 8" id="KW-0963">Cytoplasm</keyword>
<dbReference type="Pfam" id="PF00793">
    <property type="entry name" value="DAHP_synth_1"/>
    <property type="match status" value="1"/>
</dbReference>
<dbReference type="Gene3D" id="3.20.20.70">
    <property type="entry name" value="Aldolase class I"/>
    <property type="match status" value="1"/>
</dbReference>
<accession>S2E3I9</accession>